<evidence type="ECO:0000313" key="2">
    <source>
        <dbReference type="Proteomes" id="UP000694844"/>
    </source>
</evidence>
<organism evidence="2 3">
    <name type="scientific">Crassostrea virginica</name>
    <name type="common">Eastern oyster</name>
    <dbReference type="NCBI Taxonomy" id="6565"/>
    <lineage>
        <taxon>Eukaryota</taxon>
        <taxon>Metazoa</taxon>
        <taxon>Spiralia</taxon>
        <taxon>Lophotrochozoa</taxon>
        <taxon>Mollusca</taxon>
        <taxon>Bivalvia</taxon>
        <taxon>Autobranchia</taxon>
        <taxon>Pteriomorphia</taxon>
        <taxon>Ostreida</taxon>
        <taxon>Ostreoidea</taxon>
        <taxon>Ostreidae</taxon>
        <taxon>Crassostrea</taxon>
    </lineage>
</organism>
<accession>A0A8B8ECU0</accession>
<dbReference type="KEGG" id="cvn:111133346"/>
<dbReference type="InterPro" id="IPR017395">
    <property type="entry name" value="Chlorophyllase-like"/>
</dbReference>
<dbReference type="PANTHER" id="PTHR33428:SF14">
    <property type="entry name" value="CARBOXYLESTERASE TYPE B DOMAIN-CONTAINING PROTEIN"/>
    <property type="match status" value="1"/>
</dbReference>
<keyword evidence="1" id="KW-0732">Signal</keyword>
<dbReference type="SUPFAM" id="SSF53474">
    <property type="entry name" value="alpha/beta-Hydrolases"/>
    <property type="match status" value="1"/>
</dbReference>
<protein>
    <submittedName>
        <fullName evidence="3">Chlorophyllase-2, chloroplastic-like</fullName>
    </submittedName>
</protein>
<dbReference type="Gene3D" id="3.40.50.1820">
    <property type="entry name" value="alpha/beta hydrolase"/>
    <property type="match status" value="1"/>
</dbReference>
<gene>
    <name evidence="3" type="primary">LOC111133346</name>
</gene>
<dbReference type="Pfam" id="PF07224">
    <property type="entry name" value="Chlorophyllase"/>
    <property type="match status" value="1"/>
</dbReference>
<keyword evidence="2" id="KW-1185">Reference proteome</keyword>
<reference evidence="3" key="1">
    <citation type="submission" date="2025-08" db="UniProtKB">
        <authorList>
            <consortium name="RefSeq"/>
        </authorList>
    </citation>
    <scope>IDENTIFICATION</scope>
    <source>
        <tissue evidence="3">Whole sample</tissue>
    </source>
</reference>
<evidence type="ECO:0000313" key="3">
    <source>
        <dbReference type="RefSeq" id="XP_022337363.1"/>
    </source>
</evidence>
<evidence type="ECO:0000256" key="1">
    <source>
        <dbReference type="SAM" id="SignalP"/>
    </source>
</evidence>
<dbReference type="RefSeq" id="XP_022337363.1">
    <property type="nucleotide sequence ID" value="XM_022481655.1"/>
</dbReference>
<dbReference type="OrthoDB" id="2093222at2759"/>
<dbReference type="InterPro" id="IPR029058">
    <property type="entry name" value="AB_hydrolase_fold"/>
</dbReference>
<dbReference type="AlphaFoldDB" id="A0A8B8ECU0"/>
<feature type="chain" id="PRO_5034949815" evidence="1">
    <location>
        <begin position="18"/>
        <end position="308"/>
    </location>
</feature>
<dbReference type="PANTHER" id="PTHR33428">
    <property type="entry name" value="CHLOROPHYLLASE-2, CHLOROPLASTIC"/>
    <property type="match status" value="1"/>
</dbReference>
<name>A0A8B8ECU0_CRAVI</name>
<sequence length="308" mass="34558">MKLYVISILAFAAVVSGIYVDRGNPYKQGPLKVGQLTLSETITGSPLHTLAFFPLEAGDYPVVFFLGGLNTYVLAELYTTVLSSIASHGFFVFGVDYQFPVYAQKLKPEKNNYGKQDIDKFFKELTWLENYFKNRTVSTPAFNSTGLLCHSSGCDVSVKMIKEKRSLFTSTIFMEPFTTEVDTPIKNGMPALMYGTQLSEEGLKCSIPGRDYNKLYEIWSCPRIVMNVANFGHCDMLDPVGWEGCHLTHFCKTTNDTFLAEYRQFVQGVASSFFISTLQGLTKDISYVTVKNLIPLELLELKSDINCI</sequence>
<proteinExistence type="predicted"/>
<feature type="signal peptide" evidence="1">
    <location>
        <begin position="1"/>
        <end position="17"/>
    </location>
</feature>
<dbReference type="Proteomes" id="UP000694844">
    <property type="component" value="Chromosome 5"/>
</dbReference>
<dbReference type="GeneID" id="111133346"/>